<dbReference type="Proteomes" id="UP000321886">
    <property type="component" value="Unassembled WGS sequence"/>
</dbReference>
<dbReference type="RefSeq" id="WP_167506217.1">
    <property type="nucleotide sequence ID" value="NZ_BJYD01000017.1"/>
</dbReference>
<evidence type="ECO:0000313" key="3">
    <source>
        <dbReference type="Proteomes" id="UP000321886"/>
    </source>
</evidence>
<reference evidence="2 3" key="1">
    <citation type="submission" date="2019-07" db="EMBL/GenBank/DDBJ databases">
        <title>Whole genome shotgun sequence of Halobacillus faecis NBRC 103569.</title>
        <authorList>
            <person name="Hosoyama A."/>
            <person name="Uohara A."/>
            <person name="Ohji S."/>
            <person name="Ichikawa N."/>
        </authorList>
    </citation>
    <scope>NUCLEOTIDE SEQUENCE [LARGE SCALE GENOMIC DNA]</scope>
    <source>
        <strain evidence="2 3">NBRC 103569</strain>
    </source>
</reference>
<protein>
    <submittedName>
        <fullName evidence="2">Uncharacterized protein</fullName>
    </submittedName>
</protein>
<accession>A0A511WRA6</accession>
<evidence type="ECO:0000256" key="1">
    <source>
        <dbReference type="SAM" id="MobiDB-lite"/>
    </source>
</evidence>
<dbReference type="EMBL" id="BJYD01000017">
    <property type="protein sequence ID" value="GEN53689.1"/>
    <property type="molecule type" value="Genomic_DNA"/>
</dbReference>
<comment type="caution">
    <text evidence="2">The sequence shown here is derived from an EMBL/GenBank/DDBJ whole genome shotgun (WGS) entry which is preliminary data.</text>
</comment>
<feature type="compositionally biased region" description="Basic and acidic residues" evidence="1">
    <location>
        <begin position="1"/>
        <end position="19"/>
    </location>
</feature>
<gene>
    <name evidence="2" type="ORF">HFA01_19510</name>
</gene>
<feature type="region of interest" description="Disordered" evidence="1">
    <location>
        <begin position="1"/>
        <end position="57"/>
    </location>
</feature>
<evidence type="ECO:0000313" key="2">
    <source>
        <dbReference type="EMBL" id="GEN53689.1"/>
    </source>
</evidence>
<proteinExistence type="predicted"/>
<name>A0A511WRA6_9BACI</name>
<keyword evidence="3" id="KW-1185">Reference proteome</keyword>
<dbReference type="AlphaFoldDB" id="A0A511WRA6"/>
<organism evidence="2 3">
    <name type="scientific">Halobacillus faecis</name>
    <dbReference type="NCBI Taxonomy" id="360184"/>
    <lineage>
        <taxon>Bacteria</taxon>
        <taxon>Bacillati</taxon>
        <taxon>Bacillota</taxon>
        <taxon>Bacilli</taxon>
        <taxon>Bacillales</taxon>
        <taxon>Bacillaceae</taxon>
        <taxon>Halobacillus</taxon>
    </lineage>
</organism>
<sequence length="57" mass="6319">MSKNSESRKKNNPKGRDRGSANQKLQAALEGRNKEDDHLSAAYMNNNTAAVDVTEEQ</sequence>